<evidence type="ECO:0000313" key="8">
    <source>
        <dbReference type="EMBL" id="CAJ0580435.1"/>
    </source>
</evidence>
<keyword evidence="2 6" id="KW-0812">Transmembrane</keyword>
<dbReference type="GO" id="GO:0016020">
    <property type="term" value="C:membrane"/>
    <property type="evidence" value="ECO:0007669"/>
    <property type="project" value="UniProtKB-SubCell"/>
</dbReference>
<evidence type="ECO:0000256" key="3">
    <source>
        <dbReference type="ARBA" id="ARBA00022989"/>
    </source>
</evidence>
<keyword evidence="4 6" id="KW-0472">Membrane</keyword>
<feature type="transmembrane region" description="Helical" evidence="6">
    <location>
        <begin position="304"/>
        <end position="324"/>
    </location>
</feature>
<dbReference type="InterPro" id="IPR020846">
    <property type="entry name" value="MFS_dom"/>
</dbReference>
<feature type="transmembrane region" description="Helical" evidence="6">
    <location>
        <begin position="219"/>
        <end position="239"/>
    </location>
</feature>
<feature type="transmembrane region" description="Helical" evidence="6">
    <location>
        <begin position="137"/>
        <end position="155"/>
    </location>
</feature>
<evidence type="ECO:0000256" key="2">
    <source>
        <dbReference type="ARBA" id="ARBA00022692"/>
    </source>
</evidence>
<dbReference type="PROSITE" id="PS50850">
    <property type="entry name" value="MFS"/>
    <property type="match status" value="1"/>
</dbReference>
<feature type="domain" description="Major facilitator superfamily (MFS) profile" evidence="7">
    <location>
        <begin position="26"/>
        <end position="486"/>
    </location>
</feature>
<dbReference type="InterPro" id="IPR005828">
    <property type="entry name" value="MFS_sugar_transport-like"/>
</dbReference>
<proteinExistence type="predicted"/>
<dbReference type="AlphaFoldDB" id="A0AA36D5E9"/>
<name>A0AA36D5E9_9BILA</name>
<accession>A0AA36D5E9</accession>
<dbReference type="EMBL" id="CATQJA010002659">
    <property type="protein sequence ID" value="CAJ0580435.1"/>
    <property type="molecule type" value="Genomic_DNA"/>
</dbReference>
<feature type="region of interest" description="Disordered" evidence="5">
    <location>
        <begin position="515"/>
        <end position="536"/>
    </location>
</feature>
<dbReference type="Gene3D" id="1.20.1250.20">
    <property type="entry name" value="MFS general substrate transporter like domains"/>
    <property type="match status" value="1"/>
</dbReference>
<reference evidence="8" key="1">
    <citation type="submission" date="2023-06" db="EMBL/GenBank/DDBJ databases">
        <authorList>
            <person name="Delattre M."/>
        </authorList>
    </citation>
    <scope>NUCLEOTIDE SEQUENCE</scope>
    <source>
        <strain evidence="8">AF72</strain>
    </source>
</reference>
<dbReference type="PANTHER" id="PTHR24064">
    <property type="entry name" value="SOLUTE CARRIER FAMILY 22 MEMBER"/>
    <property type="match status" value="1"/>
</dbReference>
<protein>
    <recommendedName>
        <fullName evidence="7">Major facilitator superfamily (MFS) profile domain-containing protein</fullName>
    </recommendedName>
</protein>
<feature type="transmembrane region" description="Helical" evidence="6">
    <location>
        <begin position="369"/>
        <end position="387"/>
    </location>
</feature>
<feature type="transmembrane region" description="Helical" evidence="6">
    <location>
        <begin position="161"/>
        <end position="183"/>
    </location>
</feature>
<dbReference type="GO" id="GO:0022857">
    <property type="term" value="F:transmembrane transporter activity"/>
    <property type="evidence" value="ECO:0007669"/>
    <property type="project" value="InterPro"/>
</dbReference>
<comment type="caution">
    <text evidence="8">The sequence shown here is derived from an EMBL/GenBank/DDBJ whole genome shotgun (WGS) entry which is preliminary data.</text>
</comment>
<evidence type="ECO:0000256" key="6">
    <source>
        <dbReference type="SAM" id="Phobius"/>
    </source>
</evidence>
<feature type="transmembrane region" description="Helical" evidence="6">
    <location>
        <begin position="336"/>
        <end position="357"/>
    </location>
</feature>
<evidence type="ECO:0000256" key="1">
    <source>
        <dbReference type="ARBA" id="ARBA00004141"/>
    </source>
</evidence>
<feature type="transmembrane region" description="Helical" evidence="6">
    <location>
        <begin position="192"/>
        <end position="213"/>
    </location>
</feature>
<evidence type="ECO:0000256" key="5">
    <source>
        <dbReference type="SAM" id="MobiDB-lite"/>
    </source>
</evidence>
<keyword evidence="3 6" id="KW-1133">Transmembrane helix</keyword>
<dbReference type="Pfam" id="PF00083">
    <property type="entry name" value="Sugar_tr"/>
    <property type="match status" value="1"/>
</dbReference>
<sequence length="536" mass="59580">MTPPKNIDDFMRFGRHSLLVAIMLEIVMISDCGNLLYMIFGGAVPTIEGCEEFPANVTAGWSQEKFCHAYHSRNEFANTTCSPIIKPEFFSVNVEFELLCDDTAHVKQSTSIQMIGYLVGSMFWGQISDLYGRKKPMVATLILNGIIGCVSAFIPNLMSFTILRVFVSLFFTGHLVIAMVYFCEIFPTKHRLWLAFVLNWSPNFIVVAVIAWLCGDWRVFSVAVNVICFAAAGLMCFCIESPHFLIRSGKVDEAISALRYMYAVDGAELDEKELEAMISHEQKKLELIPKERFSFPHLFCTWKLCGYTAAVFLSYFSTSIVSYALLFNMEDIGGSIYMNTIAMGVFRLVINLCSAAADLKLPWLGRKKAHKFFCFYSIATLLIALVADRIGVEDAWAVVIRYMLLSTASMVCQMFAIVSVVCNEVFPTPVRNLAYAMSQVSESAGAALGPQLFGLRAFGTWVPLAVMLACVIGDLTTFHFCIPETKDLPLADHMPEGENRMGPFRKTSKIINSATTSGYSSPNHKLSIHSTSSIAA</sequence>
<evidence type="ECO:0000256" key="4">
    <source>
        <dbReference type="ARBA" id="ARBA00023136"/>
    </source>
</evidence>
<dbReference type="SUPFAM" id="SSF103473">
    <property type="entry name" value="MFS general substrate transporter"/>
    <property type="match status" value="1"/>
</dbReference>
<evidence type="ECO:0000259" key="7">
    <source>
        <dbReference type="PROSITE" id="PS50850"/>
    </source>
</evidence>
<feature type="non-terminal residue" evidence="8">
    <location>
        <position position="536"/>
    </location>
</feature>
<feature type="transmembrane region" description="Helical" evidence="6">
    <location>
        <begin position="20"/>
        <end position="40"/>
    </location>
</feature>
<organism evidence="8 9">
    <name type="scientific">Mesorhabditis spiculigera</name>
    <dbReference type="NCBI Taxonomy" id="96644"/>
    <lineage>
        <taxon>Eukaryota</taxon>
        <taxon>Metazoa</taxon>
        <taxon>Ecdysozoa</taxon>
        <taxon>Nematoda</taxon>
        <taxon>Chromadorea</taxon>
        <taxon>Rhabditida</taxon>
        <taxon>Rhabditina</taxon>
        <taxon>Rhabditomorpha</taxon>
        <taxon>Rhabditoidea</taxon>
        <taxon>Rhabditidae</taxon>
        <taxon>Mesorhabditinae</taxon>
        <taxon>Mesorhabditis</taxon>
    </lineage>
</organism>
<keyword evidence="9" id="KW-1185">Reference proteome</keyword>
<dbReference type="Proteomes" id="UP001177023">
    <property type="component" value="Unassembled WGS sequence"/>
</dbReference>
<gene>
    <name evidence="8" type="ORF">MSPICULIGERA_LOCUS18633</name>
</gene>
<feature type="transmembrane region" description="Helical" evidence="6">
    <location>
        <begin position="399"/>
        <end position="422"/>
    </location>
</feature>
<evidence type="ECO:0000313" key="9">
    <source>
        <dbReference type="Proteomes" id="UP001177023"/>
    </source>
</evidence>
<comment type="subcellular location">
    <subcellularLocation>
        <location evidence="1">Membrane</location>
        <topology evidence="1">Multi-pass membrane protein</topology>
    </subcellularLocation>
</comment>
<dbReference type="InterPro" id="IPR036259">
    <property type="entry name" value="MFS_trans_sf"/>
</dbReference>